<keyword evidence="2" id="KW-1133">Transmembrane helix</keyword>
<feature type="transmembrane region" description="Helical" evidence="2">
    <location>
        <begin position="402"/>
        <end position="422"/>
    </location>
</feature>
<dbReference type="AlphaFoldDB" id="A0A9W6P2A9"/>
<feature type="transmembrane region" description="Helical" evidence="2">
    <location>
        <begin position="498"/>
        <end position="518"/>
    </location>
</feature>
<feature type="transmembrane region" description="Helical" evidence="2">
    <location>
        <begin position="572"/>
        <end position="591"/>
    </location>
</feature>
<evidence type="ECO:0000313" key="5">
    <source>
        <dbReference type="Proteomes" id="UP001165092"/>
    </source>
</evidence>
<dbReference type="Proteomes" id="UP001165092">
    <property type="component" value="Unassembled WGS sequence"/>
</dbReference>
<keyword evidence="5" id="KW-1185">Reference proteome</keyword>
<comment type="caution">
    <text evidence="4">The sequence shown here is derived from an EMBL/GenBank/DDBJ whole genome shotgun (WGS) entry which is preliminary data.</text>
</comment>
<gene>
    <name evidence="4" type="ORF">Nans01_00790</name>
</gene>
<dbReference type="EMBL" id="BSQG01000001">
    <property type="protein sequence ID" value="GLU45728.1"/>
    <property type="molecule type" value="Genomic_DNA"/>
</dbReference>
<dbReference type="InterPro" id="IPR048104">
    <property type="entry name" value="Cola_memb_dom"/>
</dbReference>
<sequence>MLTGIGTLLVLLLLSAGGATAWAAPAEHGAEEPRTGQGGARTSAGGILDDQSGVEASLRPSLAPPDARGATFHEFFGHSGDPYSIALRDAEACALPRGVQGPSSAGSRGVRLSITQQDPAGRPSVPVPADVFYASATDLVVTFSSTDFFGEVTAVVECLAPEGAWEIAAEVSYSVLATDFPPIGVFFSAEEFDPVVSDGQVLLRLWTQDNMMTGESAPTLDEVSAEIDGEPVEITGSPGDVRIAMPDDAEPGLHLLSLIRDAPYPAWVVVPVVNGFAAAVEPAPLPGTGADGVPRLDELSTDPRTIAIAVAVAAAAGGAAWLLIGFPSDVFNKSLEGNRGRIGSWWQRLGRLVRGPGRQGRGKARFSLSSGAAFLTFCLISAGFPVLLGWEPPPEGTPLLDFLGLVVAVLVTTLVYSCAAEVADHRWSGVEGRFDVAPFALIVVAVCSLTSYLAQFDPGYFYGLVGGFVAVSQRGAAVGDAPATGANRIRAYEGRATLLAAVCVLGTSVLAYLMWNSVAALVDDAGSNSFGALLLEKSLLAIFLVGIQTVVFGLLPMRFLDGYRLWSWRRTSWAAVYLPATLVFVYLLLMHPDEAAGKTVPDSLLATAVLFGAFGALSLTVWGFFVWRVHRETSAPQPPDSLPAAPTAAVPVCGGDRTTALTALATAMARAAARGTPGSRPGDPPGRTGEPAGDDRPARRLPPEPPDAAPTAVPGDTDG</sequence>
<feature type="region of interest" description="Disordered" evidence="1">
    <location>
        <begin position="667"/>
        <end position="719"/>
    </location>
</feature>
<feature type="transmembrane region" description="Helical" evidence="2">
    <location>
        <begin position="306"/>
        <end position="326"/>
    </location>
</feature>
<feature type="transmembrane region" description="Helical" evidence="2">
    <location>
        <begin position="538"/>
        <end position="560"/>
    </location>
</feature>
<name>A0A9W6P2A9_9ACTN</name>
<keyword evidence="3" id="KW-0732">Signal</keyword>
<proteinExistence type="predicted"/>
<evidence type="ECO:0000256" key="3">
    <source>
        <dbReference type="SAM" id="SignalP"/>
    </source>
</evidence>
<keyword evidence="2" id="KW-0812">Transmembrane</keyword>
<feature type="transmembrane region" description="Helical" evidence="2">
    <location>
        <begin position="603"/>
        <end position="627"/>
    </location>
</feature>
<dbReference type="NCBIfam" id="NF041501">
    <property type="entry name" value="cola_mem"/>
    <property type="match status" value="1"/>
</dbReference>
<organism evidence="4 5">
    <name type="scientific">Nocardiopsis ansamitocini</name>
    <dbReference type="NCBI Taxonomy" id="1670832"/>
    <lineage>
        <taxon>Bacteria</taxon>
        <taxon>Bacillati</taxon>
        <taxon>Actinomycetota</taxon>
        <taxon>Actinomycetes</taxon>
        <taxon>Streptosporangiales</taxon>
        <taxon>Nocardiopsidaceae</taxon>
        <taxon>Nocardiopsis</taxon>
    </lineage>
</organism>
<feature type="chain" id="PRO_5040878963" evidence="3">
    <location>
        <begin position="24"/>
        <end position="719"/>
    </location>
</feature>
<accession>A0A9W6P2A9</accession>
<feature type="transmembrane region" description="Helical" evidence="2">
    <location>
        <begin position="368"/>
        <end position="390"/>
    </location>
</feature>
<keyword evidence="2" id="KW-0472">Membrane</keyword>
<reference evidence="4" key="1">
    <citation type="submission" date="2023-02" db="EMBL/GenBank/DDBJ databases">
        <title>Nocardiopsis ansamitocini NBRC 112285.</title>
        <authorList>
            <person name="Ichikawa N."/>
            <person name="Sato H."/>
            <person name="Tonouchi N."/>
        </authorList>
    </citation>
    <scope>NUCLEOTIDE SEQUENCE</scope>
    <source>
        <strain evidence="4">NBRC 112285</strain>
    </source>
</reference>
<evidence type="ECO:0000313" key="4">
    <source>
        <dbReference type="EMBL" id="GLU45728.1"/>
    </source>
</evidence>
<feature type="compositionally biased region" description="Basic and acidic residues" evidence="1">
    <location>
        <begin position="693"/>
        <end position="702"/>
    </location>
</feature>
<feature type="signal peptide" evidence="3">
    <location>
        <begin position="1"/>
        <end position="23"/>
    </location>
</feature>
<protein>
    <submittedName>
        <fullName evidence="4">Uncharacterized protein</fullName>
    </submittedName>
</protein>
<evidence type="ECO:0000256" key="1">
    <source>
        <dbReference type="SAM" id="MobiDB-lite"/>
    </source>
</evidence>
<evidence type="ECO:0000256" key="2">
    <source>
        <dbReference type="SAM" id="Phobius"/>
    </source>
</evidence>
<feature type="region of interest" description="Disordered" evidence="1">
    <location>
        <begin position="25"/>
        <end position="48"/>
    </location>
</feature>
<dbReference type="RefSeq" id="WP_285756619.1">
    <property type="nucleotide sequence ID" value="NZ_BSQG01000001.1"/>
</dbReference>